<organism evidence="1 2">
    <name type="scientific">Austropuccinia psidii MF-1</name>
    <dbReference type="NCBI Taxonomy" id="1389203"/>
    <lineage>
        <taxon>Eukaryota</taxon>
        <taxon>Fungi</taxon>
        <taxon>Dikarya</taxon>
        <taxon>Basidiomycota</taxon>
        <taxon>Pucciniomycotina</taxon>
        <taxon>Pucciniomycetes</taxon>
        <taxon>Pucciniales</taxon>
        <taxon>Sphaerophragmiaceae</taxon>
        <taxon>Austropuccinia</taxon>
    </lineage>
</organism>
<sequence>MSSTDRLHQKILEMQEKLLSNSRTDHTSKIIQATWIHITLPKTHDHINTLHRTKTKYLTKKSKHFAQIPTPLHEEILRNTTPIVKIRAKDYKLWLYGKDVERFIKNVENIAEIEGESGRDIARQIEFWTKDEEINYHIEVMQGYETADWDQLKVDMKRRWGTVSPERRYRLSSITELFRKLNKKVE</sequence>
<name>A0A9Q3DK56_9BASI</name>
<proteinExistence type="predicted"/>
<dbReference type="Proteomes" id="UP000765509">
    <property type="component" value="Unassembled WGS sequence"/>
</dbReference>
<keyword evidence="2" id="KW-1185">Reference proteome</keyword>
<protein>
    <submittedName>
        <fullName evidence="1">Uncharacterized protein</fullName>
    </submittedName>
</protein>
<evidence type="ECO:0000313" key="1">
    <source>
        <dbReference type="EMBL" id="MBW0504659.1"/>
    </source>
</evidence>
<evidence type="ECO:0000313" key="2">
    <source>
        <dbReference type="Proteomes" id="UP000765509"/>
    </source>
</evidence>
<dbReference type="OrthoDB" id="2152029at2759"/>
<comment type="caution">
    <text evidence="1">The sequence shown here is derived from an EMBL/GenBank/DDBJ whole genome shotgun (WGS) entry which is preliminary data.</text>
</comment>
<accession>A0A9Q3DK56</accession>
<gene>
    <name evidence="1" type="ORF">O181_044374</name>
</gene>
<reference evidence="1" key="1">
    <citation type="submission" date="2021-03" db="EMBL/GenBank/DDBJ databases">
        <title>Draft genome sequence of rust myrtle Austropuccinia psidii MF-1, a brazilian biotype.</title>
        <authorList>
            <person name="Quecine M.C."/>
            <person name="Pachon D.M.R."/>
            <person name="Bonatelli M.L."/>
            <person name="Correr F.H."/>
            <person name="Franceschini L.M."/>
            <person name="Leite T.F."/>
            <person name="Margarido G.R.A."/>
            <person name="Almeida C.A."/>
            <person name="Ferrarezi J.A."/>
            <person name="Labate C.A."/>
        </authorList>
    </citation>
    <scope>NUCLEOTIDE SEQUENCE</scope>
    <source>
        <strain evidence="1">MF-1</strain>
    </source>
</reference>
<dbReference type="EMBL" id="AVOT02018058">
    <property type="protein sequence ID" value="MBW0504659.1"/>
    <property type="molecule type" value="Genomic_DNA"/>
</dbReference>
<dbReference type="AlphaFoldDB" id="A0A9Q3DK56"/>